<dbReference type="Pfam" id="PF17681">
    <property type="entry name" value="GCP_N_terminal"/>
    <property type="match status" value="1"/>
</dbReference>
<evidence type="ECO:0000256" key="3">
    <source>
        <dbReference type="ARBA" id="ARBA00022490"/>
    </source>
</evidence>
<dbReference type="GO" id="GO:0005874">
    <property type="term" value="C:microtubule"/>
    <property type="evidence" value="ECO:0007669"/>
    <property type="project" value="UniProtKB-KW"/>
</dbReference>
<dbReference type="GO" id="GO:0051321">
    <property type="term" value="P:meiotic cell cycle"/>
    <property type="evidence" value="ECO:0007669"/>
    <property type="project" value="TreeGrafter"/>
</dbReference>
<evidence type="ECO:0000259" key="7">
    <source>
        <dbReference type="Pfam" id="PF17681"/>
    </source>
</evidence>
<comment type="caution">
    <text evidence="8">The sequence shown here is derived from an EMBL/GenBank/DDBJ whole genome shotgun (WGS) entry which is preliminary data.</text>
</comment>
<dbReference type="AlphaFoldDB" id="A0A9P6NI03"/>
<keyword evidence="5" id="KW-0206">Cytoskeleton</keyword>
<dbReference type="InterPro" id="IPR042241">
    <property type="entry name" value="GCP_C_sf"/>
</dbReference>
<evidence type="ECO:0000313" key="8">
    <source>
        <dbReference type="EMBL" id="KAG0144469.1"/>
    </source>
</evidence>
<evidence type="ECO:0000256" key="4">
    <source>
        <dbReference type="ARBA" id="ARBA00022701"/>
    </source>
</evidence>
<dbReference type="GO" id="GO:0000930">
    <property type="term" value="C:gamma-tubulin complex"/>
    <property type="evidence" value="ECO:0007669"/>
    <property type="project" value="TreeGrafter"/>
</dbReference>
<evidence type="ECO:0000313" key="9">
    <source>
        <dbReference type="Proteomes" id="UP000886653"/>
    </source>
</evidence>
<feature type="domain" description="Gamma tubulin complex component C-terminal" evidence="6">
    <location>
        <begin position="282"/>
        <end position="584"/>
    </location>
</feature>
<dbReference type="InterPro" id="IPR040457">
    <property type="entry name" value="GCP_C"/>
</dbReference>
<comment type="similarity">
    <text evidence="2">Belongs to the TUBGCP family.</text>
</comment>
<sequence>MRFKEPKGFIITLPQRHLILKLSELGYLFKRIELNCNEQLKVGGMIVQAFVHSLKDELSLYYRVIANIESKLSLNQLTLKSLLLHLNPTLLRLRISSTLLTITQNSIGGKLVNVLDSYTNHGDPIVYKYISNLLEKVLVPWFNTLTNWIWDGELLDPNQEFFISLNLDNEQNQDEHWNHEDSKIDLGWKIWESKFKFREEMVPSFINLGFARKIYSTGKSINFIKYSCSETDWQQTRASLFKISEKVTLHYSDIAGLETNINLANLIASKQIFTIFFHKLKLLEHLKALKDYLLLGRGDFISLLIESLGPSLNKPASSLYRHNLTSTLESAIKLTSNNPTTDLINRLDVRMLEFESNDLGWDVFMLEYKTETPLDVILSQKAMEKYMKMFRMIWRIKRVEYVIELGWKILMVGCRNREIDDQLKNDYHKSRIVVSEMVHFIRQLCSFVQLEVIECGWQSFESTVMVDGGDLDSLVEAHRVYLDRLVSKGMLLNPKKVGKENACLLLAEDCFKVILSYKASIDSLHAYALSETQQVGQLDDIRRRMSSQAKNFTDLVLDLISALTAQPDPDLRFLSVRLNFSLFYLRTKTSGGTSGKTQQNRK</sequence>
<dbReference type="GO" id="GO:0031122">
    <property type="term" value="P:cytoplasmic microtubule organization"/>
    <property type="evidence" value="ECO:0007669"/>
    <property type="project" value="TreeGrafter"/>
</dbReference>
<dbReference type="PANTHER" id="PTHR19302:SF14">
    <property type="entry name" value="GAMMA-TUBULIN COMPLEX COMPONENT 3"/>
    <property type="match status" value="1"/>
</dbReference>
<dbReference type="Proteomes" id="UP000886653">
    <property type="component" value="Unassembled WGS sequence"/>
</dbReference>
<dbReference type="GO" id="GO:0043015">
    <property type="term" value="F:gamma-tubulin binding"/>
    <property type="evidence" value="ECO:0007669"/>
    <property type="project" value="InterPro"/>
</dbReference>
<evidence type="ECO:0000256" key="5">
    <source>
        <dbReference type="ARBA" id="ARBA00023212"/>
    </source>
</evidence>
<reference evidence="8" key="1">
    <citation type="submission" date="2013-11" db="EMBL/GenBank/DDBJ databases">
        <title>Genome sequence of the fusiform rust pathogen reveals effectors for host alternation and coevolution with pine.</title>
        <authorList>
            <consortium name="DOE Joint Genome Institute"/>
            <person name="Smith K."/>
            <person name="Pendleton A."/>
            <person name="Kubisiak T."/>
            <person name="Anderson C."/>
            <person name="Salamov A."/>
            <person name="Aerts A."/>
            <person name="Riley R."/>
            <person name="Clum A."/>
            <person name="Lindquist E."/>
            <person name="Ence D."/>
            <person name="Campbell M."/>
            <person name="Kronenberg Z."/>
            <person name="Feau N."/>
            <person name="Dhillon B."/>
            <person name="Hamelin R."/>
            <person name="Burleigh J."/>
            <person name="Smith J."/>
            <person name="Yandell M."/>
            <person name="Nelson C."/>
            <person name="Grigoriev I."/>
            <person name="Davis J."/>
        </authorList>
    </citation>
    <scope>NUCLEOTIDE SEQUENCE</scope>
    <source>
        <strain evidence="8">G11</strain>
    </source>
</reference>
<name>A0A9P6NI03_9BASI</name>
<dbReference type="PANTHER" id="PTHR19302">
    <property type="entry name" value="GAMMA TUBULIN COMPLEX PROTEIN"/>
    <property type="match status" value="1"/>
</dbReference>
<comment type="subcellular location">
    <subcellularLocation>
        <location evidence="1">Cytoplasm</location>
        <location evidence="1">Cytoskeleton</location>
    </subcellularLocation>
</comment>
<dbReference type="InterPro" id="IPR007259">
    <property type="entry name" value="GCP"/>
</dbReference>
<dbReference type="Gene3D" id="1.20.120.1900">
    <property type="entry name" value="Gamma-tubulin complex, C-terminal domain"/>
    <property type="match status" value="1"/>
</dbReference>
<dbReference type="GO" id="GO:0007020">
    <property type="term" value="P:microtubule nucleation"/>
    <property type="evidence" value="ECO:0007669"/>
    <property type="project" value="InterPro"/>
</dbReference>
<dbReference type="EMBL" id="MU167295">
    <property type="protein sequence ID" value="KAG0144469.1"/>
    <property type="molecule type" value="Genomic_DNA"/>
</dbReference>
<dbReference type="GO" id="GO:0000922">
    <property type="term" value="C:spindle pole"/>
    <property type="evidence" value="ECO:0007669"/>
    <property type="project" value="InterPro"/>
</dbReference>
<dbReference type="Pfam" id="PF04130">
    <property type="entry name" value="GCP_C_terminal"/>
    <property type="match status" value="1"/>
</dbReference>
<evidence type="ECO:0000259" key="6">
    <source>
        <dbReference type="Pfam" id="PF04130"/>
    </source>
</evidence>
<dbReference type="GO" id="GO:0051225">
    <property type="term" value="P:spindle assembly"/>
    <property type="evidence" value="ECO:0007669"/>
    <property type="project" value="TreeGrafter"/>
</dbReference>
<gene>
    <name evidence="8" type="ORF">CROQUDRAFT_47284</name>
</gene>
<keyword evidence="9" id="KW-1185">Reference proteome</keyword>
<keyword evidence="4" id="KW-0493">Microtubule</keyword>
<feature type="domain" description="Gamma tubulin complex component protein N-terminal" evidence="7">
    <location>
        <begin position="10"/>
        <end position="279"/>
    </location>
</feature>
<dbReference type="GO" id="GO:0044732">
    <property type="term" value="C:mitotic spindle pole body"/>
    <property type="evidence" value="ECO:0007669"/>
    <property type="project" value="TreeGrafter"/>
</dbReference>
<proteinExistence type="inferred from homology"/>
<evidence type="ECO:0008006" key="10">
    <source>
        <dbReference type="Google" id="ProtNLM"/>
    </source>
</evidence>
<protein>
    <recommendedName>
        <fullName evidence="10">Spindle pole body component</fullName>
    </recommendedName>
</protein>
<dbReference type="InterPro" id="IPR041470">
    <property type="entry name" value="GCP_N"/>
</dbReference>
<dbReference type="GO" id="GO:0051011">
    <property type="term" value="F:microtubule minus-end binding"/>
    <property type="evidence" value="ECO:0007669"/>
    <property type="project" value="TreeGrafter"/>
</dbReference>
<keyword evidence="3" id="KW-0963">Cytoplasm</keyword>
<dbReference type="GO" id="GO:0000278">
    <property type="term" value="P:mitotic cell cycle"/>
    <property type="evidence" value="ECO:0007669"/>
    <property type="project" value="TreeGrafter"/>
</dbReference>
<dbReference type="OrthoDB" id="5860513at2759"/>
<evidence type="ECO:0000256" key="2">
    <source>
        <dbReference type="ARBA" id="ARBA00010337"/>
    </source>
</evidence>
<accession>A0A9P6NI03</accession>
<organism evidence="8 9">
    <name type="scientific">Cronartium quercuum f. sp. fusiforme G11</name>
    <dbReference type="NCBI Taxonomy" id="708437"/>
    <lineage>
        <taxon>Eukaryota</taxon>
        <taxon>Fungi</taxon>
        <taxon>Dikarya</taxon>
        <taxon>Basidiomycota</taxon>
        <taxon>Pucciniomycotina</taxon>
        <taxon>Pucciniomycetes</taxon>
        <taxon>Pucciniales</taxon>
        <taxon>Coleosporiaceae</taxon>
        <taxon>Cronartium</taxon>
    </lineage>
</organism>
<evidence type="ECO:0000256" key="1">
    <source>
        <dbReference type="ARBA" id="ARBA00004245"/>
    </source>
</evidence>